<proteinExistence type="predicted"/>
<gene>
    <name evidence="3" type="ORF">H5410_047043</name>
</gene>
<feature type="compositionally biased region" description="Polar residues" evidence="1">
    <location>
        <begin position="215"/>
        <end position="227"/>
    </location>
</feature>
<feature type="domain" description="DUF4283" evidence="2">
    <location>
        <begin position="4"/>
        <end position="92"/>
    </location>
</feature>
<dbReference type="AlphaFoldDB" id="A0A9J5XDX8"/>
<dbReference type="SUPFAM" id="SSF56219">
    <property type="entry name" value="DNase I-like"/>
    <property type="match status" value="1"/>
</dbReference>
<feature type="region of interest" description="Disordered" evidence="1">
    <location>
        <begin position="190"/>
        <end position="245"/>
    </location>
</feature>
<organism evidence="3 4">
    <name type="scientific">Solanum commersonii</name>
    <name type="common">Commerson's wild potato</name>
    <name type="synonym">Commerson's nightshade</name>
    <dbReference type="NCBI Taxonomy" id="4109"/>
    <lineage>
        <taxon>Eukaryota</taxon>
        <taxon>Viridiplantae</taxon>
        <taxon>Streptophyta</taxon>
        <taxon>Embryophyta</taxon>
        <taxon>Tracheophyta</taxon>
        <taxon>Spermatophyta</taxon>
        <taxon>Magnoliopsida</taxon>
        <taxon>eudicotyledons</taxon>
        <taxon>Gunneridae</taxon>
        <taxon>Pentapetalae</taxon>
        <taxon>asterids</taxon>
        <taxon>lamiids</taxon>
        <taxon>Solanales</taxon>
        <taxon>Solanaceae</taxon>
        <taxon>Solanoideae</taxon>
        <taxon>Solaneae</taxon>
        <taxon>Solanum</taxon>
    </lineage>
</organism>
<evidence type="ECO:0000259" key="2">
    <source>
        <dbReference type="Pfam" id="PF14111"/>
    </source>
</evidence>
<dbReference type="InterPro" id="IPR036691">
    <property type="entry name" value="Endo/exonu/phosph_ase_sf"/>
</dbReference>
<protein>
    <recommendedName>
        <fullName evidence="2">DUF4283 domain-containing protein</fullName>
    </recommendedName>
</protein>
<name>A0A9J5XDX8_SOLCO</name>
<dbReference type="PANTHER" id="PTHR31286">
    <property type="entry name" value="GLYCINE-RICH CELL WALL STRUCTURAL PROTEIN 1.8-LIKE"/>
    <property type="match status" value="1"/>
</dbReference>
<reference evidence="3 4" key="1">
    <citation type="submission" date="2020-09" db="EMBL/GenBank/DDBJ databases">
        <title>De no assembly of potato wild relative species, Solanum commersonii.</title>
        <authorList>
            <person name="Cho K."/>
        </authorList>
    </citation>
    <scope>NUCLEOTIDE SEQUENCE [LARGE SCALE GENOMIC DNA]</scope>
    <source>
        <strain evidence="3">LZ3.2</strain>
        <tissue evidence="3">Leaf</tissue>
    </source>
</reference>
<dbReference type="Pfam" id="PF14111">
    <property type="entry name" value="DUF4283"/>
    <property type="match status" value="1"/>
</dbReference>
<evidence type="ECO:0000313" key="4">
    <source>
        <dbReference type="Proteomes" id="UP000824120"/>
    </source>
</evidence>
<evidence type="ECO:0000256" key="1">
    <source>
        <dbReference type="SAM" id="MobiDB-lite"/>
    </source>
</evidence>
<dbReference type="PANTHER" id="PTHR31286:SF179">
    <property type="entry name" value="RNASE H TYPE-1 DOMAIN-CONTAINING PROTEIN"/>
    <property type="match status" value="1"/>
</dbReference>
<dbReference type="EMBL" id="JACXVP010000009">
    <property type="protein sequence ID" value="KAG5586609.1"/>
    <property type="molecule type" value="Genomic_DNA"/>
</dbReference>
<sequence length="475" mass="54754">MIVNENLEYAVVGKFSYRWPNIQDLRILIPKQCELKGEWKIGLLSNKHVLIRETLLGDYVHLLSKPAFYITHINWSFPMRTLKWDPMFDPEEETTTTIAWISFPSLPPNLFVKELVFSLAAAVGKPLQVDTTRNQTRPSCTRVKVEVDLLGEFLKIINIGMKKTNGEIMEKWEVAEAVRERWAKMDIPTGNKFGALENEANEDDVIESPEEREGQNSSHTAKVTSMHTPLHIGDHTEGSSNRGVDSSYVDRVNVQENGLEEQQVKTSVARTDEALFWNIRSVNTQNSFGRLMDLNRRHQYAFVALMEPFQDPSELDQYKRNLGFNSALDNCSVYDRFNALNRLELCDELESIADDCQLPWIVGEEKLGGLDFTQLEATYFAHCISNCALTEVKFSGSKYTWWNGRIEEACIFKRLDRILVNAKFLPLRILIKVKEAQLEIFPTIDNRAELNKTEANLRRYLKTEEDYWKQKAGMK</sequence>
<comment type="caution">
    <text evidence="3">The sequence shown here is derived from an EMBL/GenBank/DDBJ whole genome shotgun (WGS) entry which is preliminary data.</text>
</comment>
<dbReference type="InterPro" id="IPR025558">
    <property type="entry name" value="DUF4283"/>
</dbReference>
<dbReference type="Proteomes" id="UP000824120">
    <property type="component" value="Chromosome 9"/>
</dbReference>
<keyword evidence="4" id="KW-1185">Reference proteome</keyword>
<evidence type="ECO:0000313" key="3">
    <source>
        <dbReference type="EMBL" id="KAG5586609.1"/>
    </source>
</evidence>
<accession>A0A9J5XDX8</accession>
<feature type="compositionally biased region" description="Acidic residues" evidence="1">
    <location>
        <begin position="199"/>
        <end position="208"/>
    </location>
</feature>
<dbReference type="InterPro" id="IPR040256">
    <property type="entry name" value="At4g02000-like"/>
</dbReference>